<evidence type="ECO:0000313" key="1">
    <source>
        <dbReference type="EMBL" id="KAI3675892.1"/>
    </source>
</evidence>
<comment type="caution">
    <text evidence="1">The sequence shown here is derived from an EMBL/GenBank/DDBJ whole genome shotgun (WGS) entry which is preliminary data.</text>
</comment>
<reference evidence="1 2" key="2">
    <citation type="journal article" date="2022" name="Mol. Ecol. Resour.">
        <title>The genomes of chicory, endive, great burdock and yacon provide insights into Asteraceae paleo-polyploidization history and plant inulin production.</title>
        <authorList>
            <person name="Fan W."/>
            <person name="Wang S."/>
            <person name="Wang H."/>
            <person name="Wang A."/>
            <person name="Jiang F."/>
            <person name="Liu H."/>
            <person name="Zhao H."/>
            <person name="Xu D."/>
            <person name="Zhang Y."/>
        </authorList>
    </citation>
    <scope>NUCLEOTIDE SEQUENCE [LARGE SCALE GENOMIC DNA]</scope>
    <source>
        <strain evidence="2">cv. Yunnan</strain>
        <tissue evidence="1">Leaves</tissue>
    </source>
</reference>
<sequence length="115" mass="12938">MKMNVKHVFLPPEVVKFLLKNRLLSEVKRAALMASFTIHKPRERSHFTKAAFKTVSIFVKACKEHIDILKTSITNEEANSKGWLGIMGANANAGTIAHKHGVTCRRWCLQVLLLA</sequence>
<protein>
    <submittedName>
        <fullName evidence="1">Uncharacterized protein</fullName>
    </submittedName>
</protein>
<dbReference type="EMBL" id="CM042046">
    <property type="protein sequence ID" value="KAI3675892.1"/>
    <property type="molecule type" value="Genomic_DNA"/>
</dbReference>
<accession>A0ACB8XXH8</accession>
<keyword evidence="2" id="KW-1185">Reference proteome</keyword>
<name>A0ACB8XXH8_9ASTR</name>
<reference evidence="2" key="1">
    <citation type="journal article" date="2022" name="Mol. Ecol. Resour.">
        <title>The genomes of chicory, endive, great burdock and yacon provide insights into Asteraceae palaeo-polyploidization history and plant inulin production.</title>
        <authorList>
            <person name="Fan W."/>
            <person name="Wang S."/>
            <person name="Wang H."/>
            <person name="Wang A."/>
            <person name="Jiang F."/>
            <person name="Liu H."/>
            <person name="Zhao H."/>
            <person name="Xu D."/>
            <person name="Zhang Y."/>
        </authorList>
    </citation>
    <scope>NUCLEOTIDE SEQUENCE [LARGE SCALE GENOMIC DNA]</scope>
    <source>
        <strain evidence="2">cv. Yunnan</strain>
    </source>
</reference>
<evidence type="ECO:0000313" key="2">
    <source>
        <dbReference type="Proteomes" id="UP001056120"/>
    </source>
</evidence>
<gene>
    <name evidence="1" type="ORF">L1987_85488</name>
</gene>
<dbReference type="Proteomes" id="UP001056120">
    <property type="component" value="Linkage Group LG29"/>
</dbReference>
<organism evidence="1 2">
    <name type="scientific">Smallanthus sonchifolius</name>
    <dbReference type="NCBI Taxonomy" id="185202"/>
    <lineage>
        <taxon>Eukaryota</taxon>
        <taxon>Viridiplantae</taxon>
        <taxon>Streptophyta</taxon>
        <taxon>Embryophyta</taxon>
        <taxon>Tracheophyta</taxon>
        <taxon>Spermatophyta</taxon>
        <taxon>Magnoliopsida</taxon>
        <taxon>eudicotyledons</taxon>
        <taxon>Gunneridae</taxon>
        <taxon>Pentapetalae</taxon>
        <taxon>asterids</taxon>
        <taxon>campanulids</taxon>
        <taxon>Asterales</taxon>
        <taxon>Asteraceae</taxon>
        <taxon>Asteroideae</taxon>
        <taxon>Heliantheae alliance</taxon>
        <taxon>Millerieae</taxon>
        <taxon>Smallanthus</taxon>
    </lineage>
</organism>
<proteinExistence type="predicted"/>